<dbReference type="PANTHER" id="PTHR31005">
    <property type="entry name" value="DUF4139 DOMAIN-CONTAINING PROTEIN"/>
    <property type="match status" value="1"/>
</dbReference>
<evidence type="ECO:0000259" key="4">
    <source>
        <dbReference type="Pfam" id="PF13600"/>
    </source>
</evidence>
<reference evidence="5 6" key="1">
    <citation type="submission" date="2016-11" db="EMBL/GenBank/DDBJ databases">
        <title>A multilocus sequence analysis scheme for characterization of bacteria in the genus Thioclava.</title>
        <authorList>
            <person name="Liu Y."/>
            <person name="Shao Z."/>
        </authorList>
    </citation>
    <scope>NUCLEOTIDE SEQUENCE [LARGE SCALE GENOMIC DNA]</scope>
    <source>
        <strain evidence="5 6">TAW-CT134</strain>
    </source>
</reference>
<organism evidence="5 6">
    <name type="scientific">Thioclava sediminum</name>
    <dbReference type="NCBI Taxonomy" id="1915319"/>
    <lineage>
        <taxon>Bacteria</taxon>
        <taxon>Pseudomonadati</taxon>
        <taxon>Pseudomonadota</taxon>
        <taxon>Alphaproteobacteria</taxon>
        <taxon>Rhodobacterales</taxon>
        <taxon>Paracoccaceae</taxon>
        <taxon>Thioclava</taxon>
    </lineage>
</organism>
<evidence type="ECO:0000259" key="3">
    <source>
        <dbReference type="Pfam" id="PF13598"/>
    </source>
</evidence>
<feature type="signal peptide" evidence="2">
    <location>
        <begin position="1"/>
        <end position="19"/>
    </location>
</feature>
<evidence type="ECO:0000313" key="5">
    <source>
        <dbReference type="EMBL" id="OOY22792.1"/>
    </source>
</evidence>
<protein>
    <recommendedName>
        <fullName evidence="7">Mucoidy inhibitor MuiA family protein</fullName>
    </recommendedName>
</protein>
<keyword evidence="1" id="KW-0175">Coiled coil</keyword>
<dbReference type="PANTHER" id="PTHR31005:SF8">
    <property type="entry name" value="DUF4139 DOMAIN-CONTAINING PROTEIN"/>
    <property type="match status" value="1"/>
</dbReference>
<name>A0ABX3MSW8_9RHOB</name>
<feature type="coiled-coil region" evidence="1">
    <location>
        <begin position="161"/>
        <end position="195"/>
    </location>
</feature>
<keyword evidence="6" id="KW-1185">Reference proteome</keyword>
<sequence>MRITLTAALLAATALPALADTIEAPGKITAVTLFPRGAQVVRQVTLDTPEGSHDLLVPGFPEGTDISTLRVSGDGVQIGAVSLISGRAPAISGQDSAAVKSARDRLASAQEALAEQEDAVAVIRAKAQAARDQITYLKNTDSQVTAPEQLRALAQMVEDQILSATERAIAAEAEARRAEAALDPAKEAVKQAQAALDALLNPAQDRDVLSAKVQGSGTLTITSYVQNAGWQPSYDLRLDRDKSAVDMERFVSVHQATGEDWRGVDLTLSTARTGGRAEPGEVYPRLARIGDPDAPPAPVPMKRSLAASDGAAPAPMMEAAISDRADLQMQGETVTYHYPSAVDLRDGVDDLRLSLDSKTLPMEVFAEAAPLTDPQAYRVAEGKNDTGEILLPGPANLFADGALVGQSHLPMVAAGDDLTLGFGPIEGIRVERRMPDTMEGDSGFISKSNERREVVEIEVKNLTDKGWPMRVIDRVPYSEQEDLKITTKATPPASESDYDHRRGVLAWRFDLGAGETKTIRTETTLSWPTDQVLR</sequence>
<dbReference type="NCBIfam" id="TIGR02231">
    <property type="entry name" value="mucoidy inhibitor MuiA family protein"/>
    <property type="match status" value="1"/>
</dbReference>
<feature type="domain" description="DUF4139" evidence="3">
    <location>
        <begin position="219"/>
        <end position="528"/>
    </location>
</feature>
<proteinExistence type="predicted"/>
<accession>A0ABX3MSW8</accession>
<dbReference type="Pfam" id="PF13600">
    <property type="entry name" value="DUF4140"/>
    <property type="match status" value="1"/>
</dbReference>
<dbReference type="EMBL" id="MPZV01000005">
    <property type="protein sequence ID" value="OOY22792.1"/>
    <property type="molecule type" value="Genomic_DNA"/>
</dbReference>
<dbReference type="Proteomes" id="UP000190787">
    <property type="component" value="Unassembled WGS sequence"/>
</dbReference>
<gene>
    <name evidence="5" type="ORF">BMI91_19360</name>
</gene>
<feature type="chain" id="PRO_5046561802" description="Mucoidy inhibitor MuiA family protein" evidence="2">
    <location>
        <begin position="20"/>
        <end position="534"/>
    </location>
</feature>
<dbReference type="InterPro" id="IPR025554">
    <property type="entry name" value="DUF4140"/>
</dbReference>
<evidence type="ECO:0000313" key="6">
    <source>
        <dbReference type="Proteomes" id="UP000190787"/>
    </source>
</evidence>
<dbReference type="RefSeq" id="WP_158522202.1">
    <property type="nucleotide sequence ID" value="NZ_MPZV01000005.1"/>
</dbReference>
<evidence type="ECO:0000256" key="2">
    <source>
        <dbReference type="SAM" id="SignalP"/>
    </source>
</evidence>
<feature type="domain" description="DUF4140" evidence="4">
    <location>
        <begin position="31"/>
        <end position="128"/>
    </location>
</feature>
<dbReference type="InterPro" id="IPR037291">
    <property type="entry name" value="DUF4139"/>
</dbReference>
<evidence type="ECO:0008006" key="7">
    <source>
        <dbReference type="Google" id="ProtNLM"/>
    </source>
</evidence>
<comment type="caution">
    <text evidence="5">The sequence shown here is derived from an EMBL/GenBank/DDBJ whole genome shotgun (WGS) entry which is preliminary data.</text>
</comment>
<feature type="coiled-coil region" evidence="1">
    <location>
        <begin position="99"/>
        <end position="133"/>
    </location>
</feature>
<dbReference type="InterPro" id="IPR011935">
    <property type="entry name" value="CHP02231"/>
</dbReference>
<keyword evidence="2" id="KW-0732">Signal</keyword>
<dbReference type="Pfam" id="PF13598">
    <property type="entry name" value="DUF4139"/>
    <property type="match status" value="1"/>
</dbReference>
<evidence type="ECO:0000256" key="1">
    <source>
        <dbReference type="SAM" id="Coils"/>
    </source>
</evidence>